<reference evidence="1 2" key="1">
    <citation type="submission" date="2020-03" db="EMBL/GenBank/DDBJ databases">
        <title>Soil Listeria distribution.</title>
        <authorList>
            <person name="Liao J."/>
            <person name="Wiedmann M."/>
        </authorList>
    </citation>
    <scope>NUCLEOTIDE SEQUENCE [LARGE SCALE GENOMIC DNA]</scope>
    <source>
        <strain evidence="1 2">FSL L7-1507</strain>
    </source>
</reference>
<dbReference type="EMBL" id="JAARRM010000002">
    <property type="protein sequence ID" value="MBC1521213.1"/>
    <property type="molecule type" value="Genomic_DNA"/>
</dbReference>
<dbReference type="Pfam" id="PF00756">
    <property type="entry name" value="Esterase"/>
    <property type="match status" value="1"/>
</dbReference>
<dbReference type="InterPro" id="IPR000801">
    <property type="entry name" value="Esterase-like"/>
</dbReference>
<sequence>MTVQLQGKYITNNSDTLVVIFQGVFTKTNEAYADKVVRGEISEQTVKNLHGYYHFMKVSERNPTRDYFYLEDYYSSLYGWYLFDHGRFIYEELSSQLSQFIQKHHYKHVYLVGSSKGGVGAIILALHCPEVEKVFAMVPDLKISTDTFGASGRSLFFNNDPVFEKQVKTIFENKALFNELDKRDETPAFFFFTGVRDYGFRAITSFHRKLQEEYQIESHLLVMPTPEPHSPLIKNHPNLMNHLIQNLDKELPWEEDEFTSVSSFSHIATYKAIGMK</sequence>
<accession>A0A841ZM50</accession>
<dbReference type="InterPro" id="IPR029058">
    <property type="entry name" value="AB_hydrolase_fold"/>
</dbReference>
<name>A0A841ZM50_9LIST</name>
<evidence type="ECO:0000313" key="2">
    <source>
        <dbReference type="Proteomes" id="UP000559885"/>
    </source>
</evidence>
<dbReference type="Gene3D" id="3.40.50.1820">
    <property type="entry name" value="alpha/beta hydrolase"/>
    <property type="match status" value="1"/>
</dbReference>
<proteinExistence type="predicted"/>
<dbReference type="RefSeq" id="WP_185372991.1">
    <property type="nucleotide sequence ID" value="NZ_JAARRM010000002.1"/>
</dbReference>
<dbReference type="SUPFAM" id="SSF53474">
    <property type="entry name" value="alpha/beta-Hydrolases"/>
    <property type="match status" value="1"/>
</dbReference>
<organism evidence="1 2">
    <name type="scientific">Listeria aquatica</name>
    <dbReference type="NCBI Taxonomy" id="1494960"/>
    <lineage>
        <taxon>Bacteria</taxon>
        <taxon>Bacillati</taxon>
        <taxon>Bacillota</taxon>
        <taxon>Bacilli</taxon>
        <taxon>Bacillales</taxon>
        <taxon>Listeriaceae</taxon>
        <taxon>Listeria</taxon>
    </lineage>
</organism>
<dbReference type="Proteomes" id="UP000559885">
    <property type="component" value="Unassembled WGS sequence"/>
</dbReference>
<protein>
    <submittedName>
        <fullName evidence="1">Esterase family protein</fullName>
    </submittedName>
</protein>
<evidence type="ECO:0000313" key="1">
    <source>
        <dbReference type="EMBL" id="MBC1521213.1"/>
    </source>
</evidence>
<dbReference type="AlphaFoldDB" id="A0A841ZM50"/>
<comment type="caution">
    <text evidence="1">The sequence shown here is derived from an EMBL/GenBank/DDBJ whole genome shotgun (WGS) entry which is preliminary data.</text>
</comment>
<gene>
    <name evidence="1" type="ORF">HB912_06105</name>
</gene>